<evidence type="ECO:0000313" key="1">
    <source>
        <dbReference type="EMBL" id="CCA24741.1"/>
    </source>
</evidence>
<organism evidence="1">
    <name type="scientific">Albugo laibachii Nc14</name>
    <dbReference type="NCBI Taxonomy" id="890382"/>
    <lineage>
        <taxon>Eukaryota</taxon>
        <taxon>Sar</taxon>
        <taxon>Stramenopiles</taxon>
        <taxon>Oomycota</taxon>
        <taxon>Peronosporomycetes</taxon>
        <taxon>Albuginales</taxon>
        <taxon>Albuginaceae</taxon>
        <taxon>Albugo</taxon>
    </lineage>
</organism>
<dbReference type="HOGENOM" id="CLU_2214889_0_0_1"/>
<accession>F0WTP9</accession>
<reference evidence="1" key="1">
    <citation type="journal article" date="2011" name="PLoS Biol.">
        <title>Gene gain and loss during evolution of obligate parasitism in the white rust pathogen of Arabidopsis thaliana.</title>
        <authorList>
            <person name="Kemen E."/>
            <person name="Gardiner A."/>
            <person name="Schultz-Larsen T."/>
            <person name="Kemen A.C."/>
            <person name="Balmuth A.L."/>
            <person name="Robert-Seilaniantz A."/>
            <person name="Bailey K."/>
            <person name="Holub E."/>
            <person name="Studholme D.J."/>
            <person name="Maclean D."/>
            <person name="Jones J.D."/>
        </authorList>
    </citation>
    <scope>NUCLEOTIDE SEQUENCE</scope>
</reference>
<dbReference type="AlphaFoldDB" id="F0WTP9"/>
<dbReference type="EMBL" id="FR824300">
    <property type="protein sequence ID" value="CCA24741.1"/>
    <property type="molecule type" value="Genomic_DNA"/>
</dbReference>
<reference evidence="1" key="2">
    <citation type="submission" date="2011-02" db="EMBL/GenBank/DDBJ databases">
        <authorList>
            <person name="MacLean D."/>
        </authorList>
    </citation>
    <scope>NUCLEOTIDE SEQUENCE</scope>
</reference>
<protein>
    <submittedName>
        <fullName evidence="1">AlNc14C255G9723 protein</fullName>
    </submittedName>
</protein>
<sequence length="107" mass="12683">MTSGRYLYKIQRSGEGIDLVHYLFITLSSVKRKSNIERSNDYQSKLIKLDKNVYRAFCQELRKVHSIASLDLVSNKLEWNDQQSSIRCQRYICRNRITEQISKYNTS</sequence>
<gene>
    <name evidence="1" type="primary">AlNc14C255G9723</name>
    <name evidence="1" type="ORF">ALNC14_108850</name>
</gene>
<proteinExistence type="predicted"/>
<name>F0WTP9_9STRA</name>